<evidence type="ECO:0000313" key="4">
    <source>
        <dbReference type="Proteomes" id="UP000324170"/>
    </source>
</evidence>
<sequence length="287" mass="33352">MLYNLPYGIGINYRAEIGNDLLNNIDAFDFIEIITDLFFLSKDIPLSLQKILTKKHCVLHGLKSSIGTYEDMDSKYLKATVNIINKLSPLWFSDHLAYTKINDFDIDQLMPIRRNSYNKKRIISKIKEVCSSVNIPFLIENISYYFDFPDNEYSECKFIYDIVKESGCGLLLDVNNLYINSKNHNYDPYNFLEKINLNSIVEVHIAGGYIHDELLIDSHGHTIEKPVWELLEYLCSRIVPHGIVLERDSNFDINDILESLHRAREILFTSPAYCRLTCPRKFGHKLV</sequence>
<dbReference type="Proteomes" id="UP000324170">
    <property type="component" value="Unassembled WGS sequence"/>
</dbReference>
<dbReference type="HOGENOM" id="CLU_064263_0_0_6"/>
<dbReference type="Gene3D" id="3.20.20.150">
    <property type="entry name" value="Divalent-metal-dependent TIM barrel enzymes"/>
    <property type="match status" value="1"/>
</dbReference>
<reference evidence="2 4" key="2">
    <citation type="submission" date="2019-07" db="EMBL/GenBank/DDBJ databases">
        <title>Genomic Encyclopedia of Type Strains, Phase I: the one thousand microbial genomes (KMG-I) project.</title>
        <authorList>
            <person name="Kyrpides N."/>
        </authorList>
    </citation>
    <scope>NUCLEOTIDE SEQUENCE [LARGE SCALE GENOMIC DNA]</scope>
    <source>
        <strain evidence="2 4">DSM 17909</strain>
    </source>
</reference>
<protein>
    <submittedName>
        <fullName evidence="1">Uncharacterized protein</fullName>
    </submittedName>
</protein>
<gene>
    <name evidence="2" type="ORF">LY16_03649</name>
    <name evidence="1" type="ORF">XDD1_2446</name>
</gene>
<dbReference type="RefSeq" id="WP_052705691.1">
    <property type="nucleotide sequence ID" value="NZ_CAWMED010000001.1"/>
</dbReference>
<dbReference type="PANTHER" id="PTHR42194:SF1">
    <property type="entry name" value="UPF0276 PROTEIN HI_1600"/>
    <property type="match status" value="1"/>
</dbReference>
<dbReference type="InterPro" id="IPR036237">
    <property type="entry name" value="Xyl_isomerase-like_sf"/>
</dbReference>
<dbReference type="NCBIfam" id="NF003818">
    <property type="entry name" value="PRK05409.1"/>
    <property type="match status" value="1"/>
</dbReference>
<proteinExistence type="predicted"/>
<dbReference type="InterPro" id="IPR007801">
    <property type="entry name" value="MbnB/TglH/ChrH"/>
</dbReference>
<accession>A0A068QW87</accession>
<evidence type="ECO:0000313" key="2">
    <source>
        <dbReference type="EMBL" id="TYO93851.1"/>
    </source>
</evidence>
<dbReference type="OrthoDB" id="9763101at2"/>
<dbReference type="Proteomes" id="UP000032721">
    <property type="component" value="Chromosome"/>
</dbReference>
<dbReference type="SUPFAM" id="SSF51658">
    <property type="entry name" value="Xylose isomerase-like"/>
    <property type="match status" value="1"/>
</dbReference>
<reference evidence="1 3" key="1">
    <citation type="submission" date="2013-07" db="EMBL/GenBank/DDBJ databases">
        <authorList>
            <person name="Genoscope - CEA"/>
        </authorList>
    </citation>
    <scope>NUCLEOTIDE SEQUENCE [LARGE SCALE GENOMIC DNA]</scope>
    <source>
        <strain evidence="1">FRM16</strain>
        <strain evidence="3">FRM16 / DSM 17909</strain>
    </source>
</reference>
<evidence type="ECO:0000313" key="1">
    <source>
        <dbReference type="EMBL" id="CDG18145.1"/>
    </source>
</evidence>
<dbReference type="STRING" id="351671.XDD1_2446"/>
<dbReference type="PANTHER" id="PTHR42194">
    <property type="entry name" value="UPF0276 PROTEIN HI_1600"/>
    <property type="match status" value="1"/>
</dbReference>
<dbReference type="AlphaFoldDB" id="A0A068QW87"/>
<dbReference type="KEGG" id="xdo:XDD1_2446"/>
<dbReference type="EMBL" id="FO704550">
    <property type="protein sequence ID" value="CDG18145.1"/>
    <property type="molecule type" value="Genomic_DNA"/>
</dbReference>
<dbReference type="EMBL" id="VNHN01000124">
    <property type="protein sequence ID" value="TYO93851.1"/>
    <property type="molecule type" value="Genomic_DNA"/>
</dbReference>
<name>A0A068QW87_9GAMM</name>
<organism evidence="1 3">
    <name type="scientific">Xenorhabdus doucetiae</name>
    <dbReference type="NCBI Taxonomy" id="351671"/>
    <lineage>
        <taxon>Bacteria</taxon>
        <taxon>Pseudomonadati</taxon>
        <taxon>Pseudomonadota</taxon>
        <taxon>Gammaproteobacteria</taxon>
        <taxon>Enterobacterales</taxon>
        <taxon>Morganellaceae</taxon>
        <taxon>Xenorhabdus</taxon>
    </lineage>
</organism>
<dbReference type="Pfam" id="PF05114">
    <property type="entry name" value="MbnB_TglH_ChrH"/>
    <property type="match status" value="1"/>
</dbReference>
<keyword evidence="4" id="KW-1185">Reference proteome</keyword>
<evidence type="ECO:0000313" key="3">
    <source>
        <dbReference type="Proteomes" id="UP000032721"/>
    </source>
</evidence>